<dbReference type="SUPFAM" id="SSF50249">
    <property type="entry name" value="Nucleic acid-binding proteins"/>
    <property type="match status" value="1"/>
</dbReference>
<feature type="transmembrane region" description="Helical" evidence="1">
    <location>
        <begin position="12"/>
        <end position="30"/>
    </location>
</feature>
<proteinExistence type="predicted"/>
<evidence type="ECO:0000259" key="2">
    <source>
        <dbReference type="Pfam" id="PF01336"/>
    </source>
</evidence>
<dbReference type="GO" id="GO:0003676">
    <property type="term" value="F:nucleic acid binding"/>
    <property type="evidence" value="ECO:0007669"/>
    <property type="project" value="InterPro"/>
</dbReference>
<feature type="domain" description="OB" evidence="2">
    <location>
        <begin position="49"/>
        <end position="121"/>
    </location>
</feature>
<name>A0A166DMX5_9EURY</name>
<keyword evidence="1" id="KW-1133">Transmembrane helix</keyword>
<dbReference type="InterPro" id="IPR004365">
    <property type="entry name" value="NA-bd_OB_tRNA"/>
</dbReference>
<dbReference type="RefSeq" id="WP_067259852.1">
    <property type="nucleotide sequence ID" value="NZ_LWMW01000108.1"/>
</dbReference>
<comment type="caution">
    <text evidence="3">The sequence shown here is derived from an EMBL/GenBank/DDBJ whole genome shotgun (WGS) entry which is preliminary data.</text>
</comment>
<evidence type="ECO:0000256" key="1">
    <source>
        <dbReference type="SAM" id="Phobius"/>
    </source>
</evidence>
<evidence type="ECO:0000313" key="4">
    <source>
        <dbReference type="Proteomes" id="UP000077275"/>
    </source>
</evidence>
<keyword evidence="4" id="KW-1185">Reference proteome</keyword>
<dbReference type="AlphaFoldDB" id="A0A166DMX5"/>
<accession>A0A166DMX5</accession>
<dbReference type="OrthoDB" id="82376at2157"/>
<evidence type="ECO:0000313" key="3">
    <source>
        <dbReference type="EMBL" id="KZX15771.1"/>
    </source>
</evidence>
<dbReference type="STRING" id="47311.MBCUT_12740"/>
<dbReference type="EMBL" id="LWMW01000108">
    <property type="protein sequence ID" value="KZX15771.1"/>
    <property type="molecule type" value="Genomic_DNA"/>
</dbReference>
<dbReference type="Pfam" id="PF01336">
    <property type="entry name" value="tRNA_anti-codon"/>
    <property type="match status" value="1"/>
</dbReference>
<dbReference type="Gene3D" id="2.40.50.140">
    <property type="entry name" value="Nucleic acid-binding proteins"/>
    <property type="match status" value="1"/>
</dbReference>
<keyword evidence="1" id="KW-0472">Membrane</keyword>
<dbReference type="Proteomes" id="UP000077275">
    <property type="component" value="Unassembled WGS sequence"/>
</dbReference>
<protein>
    <submittedName>
        <fullName evidence="3">OB-fold nucleic acid binding domain protein</fullName>
    </submittedName>
</protein>
<dbReference type="InterPro" id="IPR012340">
    <property type="entry name" value="NA-bd_OB-fold"/>
</dbReference>
<dbReference type="PATRIC" id="fig|47311.3.peg.1396"/>
<reference evidence="3 4" key="1">
    <citation type="submission" date="2016-04" db="EMBL/GenBank/DDBJ databases">
        <title>Genome sequence of Methanobrevibacter cuticularis DSM 11139.</title>
        <authorList>
            <person name="Poehlein A."/>
            <person name="Seedorf H."/>
            <person name="Daniel R."/>
        </authorList>
    </citation>
    <scope>NUCLEOTIDE SEQUENCE [LARGE SCALE GENOMIC DNA]</scope>
    <source>
        <strain evidence="3 4">DSM 11139</strain>
    </source>
</reference>
<organism evidence="3 4">
    <name type="scientific">Methanobrevibacter cuticularis</name>
    <dbReference type="NCBI Taxonomy" id="47311"/>
    <lineage>
        <taxon>Archaea</taxon>
        <taxon>Methanobacteriati</taxon>
        <taxon>Methanobacteriota</taxon>
        <taxon>Methanomada group</taxon>
        <taxon>Methanobacteria</taxon>
        <taxon>Methanobacteriales</taxon>
        <taxon>Methanobacteriaceae</taxon>
        <taxon>Methanobrevibacter</taxon>
    </lineage>
</organism>
<keyword evidence="1" id="KW-0812">Transmembrane</keyword>
<gene>
    <name evidence="3" type="ORF">MBCUT_12740</name>
</gene>
<sequence length="132" mass="14487">MEITDEKIFKVALITSLIGIVGMLIFAGGISPKEIAIENIDKGSVDEEVAILGVIDSIKESSSGKSYFLTLNDGTGRINIIVFESTVVEFQEEETDINNFKNKRVKVIGTLTQYNGEMELILANSQSIKIEN</sequence>